<dbReference type="PROSITE" id="PS51352">
    <property type="entry name" value="THIOREDOXIN_2"/>
    <property type="match status" value="1"/>
</dbReference>
<name>A0A6I3S2R2_9BURK</name>
<dbReference type="GO" id="GO:0016491">
    <property type="term" value="F:oxidoreductase activity"/>
    <property type="evidence" value="ECO:0007669"/>
    <property type="project" value="InterPro"/>
</dbReference>
<evidence type="ECO:0000313" key="1">
    <source>
        <dbReference type="EMBL" id="MTU43864.1"/>
    </source>
</evidence>
<evidence type="ECO:0000313" key="2">
    <source>
        <dbReference type="Proteomes" id="UP000462362"/>
    </source>
</evidence>
<dbReference type="Gene3D" id="3.40.30.10">
    <property type="entry name" value="Glutaredoxin"/>
    <property type="match status" value="1"/>
</dbReference>
<dbReference type="InterPro" id="IPR050553">
    <property type="entry name" value="Thioredoxin_ResA/DsbE_sf"/>
</dbReference>
<dbReference type="CDD" id="cd02966">
    <property type="entry name" value="TlpA_like_family"/>
    <property type="match status" value="1"/>
</dbReference>
<dbReference type="AlphaFoldDB" id="A0A6I3S2R2"/>
<reference evidence="1 2" key="1">
    <citation type="journal article" date="2019" name="Nat. Med.">
        <title>A library of human gut bacterial isolates paired with longitudinal multiomics data enables mechanistic microbiome research.</title>
        <authorList>
            <person name="Poyet M."/>
            <person name="Groussin M."/>
            <person name="Gibbons S.M."/>
            <person name="Avila-Pacheco J."/>
            <person name="Jiang X."/>
            <person name="Kearney S.M."/>
            <person name="Perrotta A.R."/>
            <person name="Berdy B."/>
            <person name="Zhao S."/>
            <person name="Lieberman T.D."/>
            <person name="Swanson P.K."/>
            <person name="Smith M."/>
            <person name="Roesemann S."/>
            <person name="Alexander J.E."/>
            <person name="Rich S.A."/>
            <person name="Livny J."/>
            <person name="Vlamakis H."/>
            <person name="Clish C."/>
            <person name="Bullock K."/>
            <person name="Deik A."/>
            <person name="Scott J."/>
            <person name="Pierce K.A."/>
            <person name="Xavier R.J."/>
            <person name="Alm E.J."/>
        </authorList>
    </citation>
    <scope>NUCLEOTIDE SEQUENCE [LARGE SCALE GENOMIC DNA]</scope>
    <source>
        <strain evidence="1 2">BIOML-A2</strain>
    </source>
</reference>
<sequence>MKKLLVLSCLAGTVLFSSVPKAADFDRVYETGTPLKAPRMMPNFRELKHALKMPQFDLKTIYGTDVNLSDYKGKVIVLNVWATWCRPCVAEIPELITAQKALKNSDVRVIGVAVDGENVDLKKFLDKIRASGFETFIDGNQAIPGKMGVSVVPTNFIIDGNGNLVAYAEGYLPWENPQIISFLKEIGKKYASGPSAAKKPASAPVGSVGSVFKISQF</sequence>
<dbReference type="PANTHER" id="PTHR42852:SF13">
    <property type="entry name" value="PROTEIN DIPZ"/>
    <property type="match status" value="1"/>
</dbReference>
<proteinExistence type="predicted"/>
<dbReference type="GeneID" id="43349604"/>
<organism evidence="1 2">
    <name type="scientific">Parasutterella excrementihominis</name>
    <dbReference type="NCBI Taxonomy" id="487175"/>
    <lineage>
        <taxon>Bacteria</taxon>
        <taxon>Pseudomonadati</taxon>
        <taxon>Pseudomonadota</taxon>
        <taxon>Betaproteobacteria</taxon>
        <taxon>Burkholderiales</taxon>
        <taxon>Sutterellaceae</taxon>
        <taxon>Parasutterella</taxon>
    </lineage>
</organism>
<dbReference type="SUPFAM" id="SSF52833">
    <property type="entry name" value="Thioredoxin-like"/>
    <property type="match status" value="1"/>
</dbReference>
<dbReference type="RefSeq" id="WP_008811667.1">
    <property type="nucleotide sequence ID" value="NZ_CAJUON010000014.1"/>
</dbReference>
<gene>
    <name evidence="1" type="ORF">GMD42_09595</name>
</gene>
<comment type="caution">
    <text evidence="1">The sequence shown here is derived from an EMBL/GenBank/DDBJ whole genome shotgun (WGS) entry which is preliminary data.</text>
</comment>
<protein>
    <submittedName>
        <fullName evidence="1">Redoxin domain-containing protein</fullName>
    </submittedName>
</protein>
<accession>A0A6I3S2R2</accession>
<dbReference type="InterPro" id="IPR036249">
    <property type="entry name" value="Thioredoxin-like_sf"/>
</dbReference>
<dbReference type="PANTHER" id="PTHR42852">
    <property type="entry name" value="THIOL:DISULFIDE INTERCHANGE PROTEIN DSBE"/>
    <property type="match status" value="1"/>
</dbReference>
<dbReference type="Pfam" id="PF00578">
    <property type="entry name" value="AhpC-TSA"/>
    <property type="match status" value="1"/>
</dbReference>
<dbReference type="EMBL" id="WNCL01000032">
    <property type="protein sequence ID" value="MTU43864.1"/>
    <property type="molecule type" value="Genomic_DNA"/>
</dbReference>
<dbReference type="Proteomes" id="UP000462362">
    <property type="component" value="Unassembled WGS sequence"/>
</dbReference>
<dbReference type="InterPro" id="IPR013766">
    <property type="entry name" value="Thioredoxin_domain"/>
</dbReference>
<dbReference type="InterPro" id="IPR000866">
    <property type="entry name" value="AhpC/TSA"/>
</dbReference>
<dbReference type="GO" id="GO:0016209">
    <property type="term" value="F:antioxidant activity"/>
    <property type="evidence" value="ECO:0007669"/>
    <property type="project" value="InterPro"/>
</dbReference>